<organism evidence="3 4">
    <name type="scientific">Spirodela intermedia</name>
    <name type="common">Intermediate duckweed</name>
    <dbReference type="NCBI Taxonomy" id="51605"/>
    <lineage>
        <taxon>Eukaryota</taxon>
        <taxon>Viridiplantae</taxon>
        <taxon>Streptophyta</taxon>
        <taxon>Embryophyta</taxon>
        <taxon>Tracheophyta</taxon>
        <taxon>Spermatophyta</taxon>
        <taxon>Magnoliopsida</taxon>
        <taxon>Liliopsida</taxon>
        <taxon>Araceae</taxon>
        <taxon>Lemnoideae</taxon>
        <taxon>Spirodela</taxon>
    </lineage>
</organism>
<sequence>MTSPCRCHGRARAPAHVPRCVTLLLPHTTSFLSITLPPPCVPLFLGQVQLAVVVHSRRRFLEGILRRLESTRQIRDGASTRGPTCKAPSQEPMFKRSITYRVQRDQAFESTVSSFATTTEFGDIAWYPGREGGPQLSVLISTLRKSELERQVHPCQDPDDHLARHRRRPKNHESSLTDFTEYPVVGNQSEMQSSGSCLTASPLPDVAAFVADVKKLHAQRPGSLCGRRLCRLRHDLLPLERPEDPPLDQDILEEVEQMAFFKYGAVPHWGKNRHVGFIAPGDKYGDRRDRFVAAMVKYDGEGLFSSDWTDAVLGIRGKSFLCICSRDEHCAPAKGYFCLRGLVYEDARVCGSRGRRPPIVHIEL</sequence>
<evidence type="ECO:0000313" key="3">
    <source>
        <dbReference type="EMBL" id="CAA6675612.1"/>
    </source>
</evidence>
<gene>
    <name evidence="3" type="ORF">SI7747_UN021954</name>
</gene>
<dbReference type="Proteomes" id="UP001189122">
    <property type="component" value="Unassembled WGS sequence"/>
</dbReference>
<protein>
    <recommendedName>
        <fullName evidence="2">L-gulonolactone oxidase 2-like C-terminal domain-containing protein</fullName>
    </recommendedName>
</protein>
<reference evidence="4" key="1">
    <citation type="journal article" date="2020" name="Sci. Rep.">
        <title>Chromosome-scale genome assembly for the duckweed Spirodela intermedia, integrating cytogenetic maps, PacBio and Oxford Nanopore libraries.</title>
        <authorList>
            <person name="Hoang P.T.N."/>
            <person name="Fiebig A."/>
            <person name="Novak P."/>
            <person name="Macas J."/>
            <person name="Cao H.X."/>
            <person name="Stepanenko A."/>
            <person name="Chen G."/>
            <person name="Borisjuk N."/>
            <person name="Scholz U."/>
            <person name="Schubert I."/>
        </authorList>
    </citation>
    <scope>NUCLEOTIDE SEQUENCE [LARGE SCALE GENOMIC DNA]</scope>
</reference>
<feature type="domain" description="L-gulonolactone oxidase 2-like C-terminal" evidence="2">
    <location>
        <begin position="321"/>
        <end position="350"/>
    </location>
</feature>
<name>A0ABN7EDG9_SPIIN</name>
<feature type="region of interest" description="Disordered" evidence="1">
    <location>
        <begin position="153"/>
        <end position="175"/>
    </location>
</feature>
<dbReference type="InterPro" id="IPR055154">
    <property type="entry name" value="GULLO2-like_C"/>
</dbReference>
<evidence type="ECO:0000313" key="4">
    <source>
        <dbReference type="Proteomes" id="UP001189122"/>
    </source>
</evidence>
<proteinExistence type="predicted"/>
<keyword evidence="4" id="KW-1185">Reference proteome</keyword>
<evidence type="ECO:0000256" key="1">
    <source>
        <dbReference type="SAM" id="MobiDB-lite"/>
    </source>
</evidence>
<accession>A0ABN7EDG9</accession>
<comment type="caution">
    <text evidence="3">The sequence shown here is derived from an EMBL/GenBank/DDBJ whole genome shotgun (WGS) entry which is preliminary data.</text>
</comment>
<feature type="compositionally biased region" description="Basic and acidic residues" evidence="1">
    <location>
        <begin position="153"/>
        <end position="162"/>
    </location>
</feature>
<evidence type="ECO:0000259" key="2">
    <source>
        <dbReference type="Pfam" id="PF22906"/>
    </source>
</evidence>
<dbReference type="Pfam" id="PF22906">
    <property type="entry name" value="GULLO2-like_3rd"/>
    <property type="match status" value="1"/>
</dbReference>
<dbReference type="EMBL" id="CACRZD030000376">
    <property type="protein sequence ID" value="CAA6675612.1"/>
    <property type="molecule type" value="Genomic_DNA"/>
</dbReference>